<dbReference type="Gene3D" id="3.30.420.10">
    <property type="entry name" value="Ribonuclease H-like superfamily/Ribonuclease H"/>
    <property type="match status" value="1"/>
</dbReference>
<dbReference type="SUPFAM" id="SSF46689">
    <property type="entry name" value="Homeodomain-like"/>
    <property type="match status" value="2"/>
</dbReference>
<dbReference type="OrthoDB" id="125485at2759"/>
<feature type="compositionally biased region" description="Basic and acidic residues" evidence="5">
    <location>
        <begin position="443"/>
        <end position="456"/>
    </location>
</feature>
<dbReference type="GeneID" id="114327464"/>
<evidence type="ECO:0000259" key="7">
    <source>
        <dbReference type="PROSITE" id="PS51253"/>
    </source>
</evidence>
<feature type="region of interest" description="Disordered" evidence="5">
    <location>
        <begin position="431"/>
        <end position="456"/>
    </location>
</feature>
<dbReference type="InterPro" id="IPR007889">
    <property type="entry name" value="HTH_Psq"/>
</dbReference>
<evidence type="ECO:0000259" key="6">
    <source>
        <dbReference type="PROSITE" id="PS50960"/>
    </source>
</evidence>
<gene>
    <name evidence="10" type="primary">LOC114327464</name>
</gene>
<evidence type="ECO:0000256" key="2">
    <source>
        <dbReference type="ARBA" id="ARBA00023125"/>
    </source>
</evidence>
<dbReference type="AlphaFoldDB" id="A0A6P7FEW9"/>
<dbReference type="InterPro" id="IPR009057">
    <property type="entry name" value="Homeodomain-like_sf"/>
</dbReference>
<dbReference type="RefSeq" id="XP_028131895.1">
    <property type="nucleotide sequence ID" value="XM_028276094.1"/>
</dbReference>
<proteinExistence type="predicted"/>
<sequence>MTTKRKAFTLEEKINILKDVENGKKKAEVCREKGISSSTLSTMLKSKDKIFEAGSTFSGKSKKLRAATNKELDTAMVTWLSLNSAADVPITGPQLQETATQISQALGGNGNFKASSGWLSRFKARHEITCGKICGEAKSVSKEVNDNWLNSWPTIRQNYSDDNIFNADELGLFFKLTPDKTVKFKNERCIDGKLSKERVTVLACANMSGSEKRKLLVIGKSQNPRCFKSVNQLPVTYKFNKKSWMTADIFSEELFKWDRELGHRKILLIVDNSTAHPKVNGLKNIELLFLPPNCPSDLQPMNQGIIRSLKLHYRKLLVKRILNNVENCSESPVTLLDAINFIHKAWSLIEKQTIRKCFGYAGWTETKVEHEEDEYSFAEWLRLQQQGQGELTQLNNDDEFAEFIAIDDDVIVCDLPPDSENVAEVIKEELVTDSDESDEDEGENRGEPTQEVPNRQDVESALNVVRNFIQAQHANEEVYDCFTSLENMVDRMILNNLKQSKMTDFFQLQQQ</sequence>
<dbReference type="PROSITE" id="PS50960">
    <property type="entry name" value="HTH_PSQ"/>
    <property type="match status" value="1"/>
</dbReference>
<dbReference type="InterPro" id="IPR006600">
    <property type="entry name" value="HTH_CenpB_DNA-bd_dom"/>
</dbReference>
<keyword evidence="9" id="KW-1185">Reference proteome</keyword>
<accession>A0A6P7FEW9</accession>
<dbReference type="PANTHER" id="PTHR19303">
    <property type="entry name" value="TRANSPOSON"/>
    <property type="match status" value="1"/>
</dbReference>
<dbReference type="GO" id="GO:0003677">
    <property type="term" value="F:DNA binding"/>
    <property type="evidence" value="ECO:0007669"/>
    <property type="project" value="UniProtKB-UniRule"/>
</dbReference>
<evidence type="ECO:0000256" key="3">
    <source>
        <dbReference type="ARBA" id="ARBA00023242"/>
    </source>
</evidence>
<dbReference type="SMART" id="SM00674">
    <property type="entry name" value="CENPB"/>
    <property type="match status" value="1"/>
</dbReference>
<dbReference type="Proteomes" id="UP001652700">
    <property type="component" value="Unplaced"/>
</dbReference>
<organism evidence="10">
    <name type="scientific">Diabrotica virgifera virgifera</name>
    <name type="common">western corn rootworm</name>
    <dbReference type="NCBI Taxonomy" id="50390"/>
    <lineage>
        <taxon>Eukaryota</taxon>
        <taxon>Metazoa</taxon>
        <taxon>Ecdysozoa</taxon>
        <taxon>Arthropoda</taxon>
        <taxon>Hexapoda</taxon>
        <taxon>Insecta</taxon>
        <taxon>Pterygota</taxon>
        <taxon>Neoptera</taxon>
        <taxon>Endopterygota</taxon>
        <taxon>Coleoptera</taxon>
        <taxon>Polyphaga</taxon>
        <taxon>Cucujiformia</taxon>
        <taxon>Chrysomeloidea</taxon>
        <taxon>Chrysomelidae</taxon>
        <taxon>Galerucinae</taxon>
        <taxon>Diabroticina</taxon>
        <taxon>Diabroticites</taxon>
        <taxon>Diabrotica</taxon>
    </lineage>
</organism>
<evidence type="ECO:0000313" key="10">
    <source>
        <dbReference type="RefSeq" id="XP_028131895.1"/>
    </source>
</evidence>
<evidence type="ECO:0000313" key="8">
    <source>
        <dbReference type="EnsemblMetazoa" id="XP_028131895.1"/>
    </source>
</evidence>
<dbReference type="Gene3D" id="1.10.10.60">
    <property type="entry name" value="Homeodomain-like"/>
    <property type="match status" value="2"/>
</dbReference>
<dbReference type="EnsemblMetazoa" id="XM_028276094.2">
    <property type="protein sequence ID" value="XP_028131895.1"/>
    <property type="gene ID" value="LOC114327464"/>
</dbReference>
<evidence type="ECO:0000256" key="1">
    <source>
        <dbReference type="ARBA" id="ARBA00004123"/>
    </source>
</evidence>
<dbReference type="GO" id="GO:0005634">
    <property type="term" value="C:nucleus"/>
    <property type="evidence" value="ECO:0007669"/>
    <property type="project" value="UniProtKB-SubCell"/>
</dbReference>
<name>A0A6P7FEW9_DIAVI</name>
<dbReference type="Pfam" id="PF04218">
    <property type="entry name" value="CENP-B_N"/>
    <property type="match status" value="1"/>
</dbReference>
<evidence type="ECO:0000256" key="5">
    <source>
        <dbReference type="SAM" id="MobiDB-lite"/>
    </source>
</evidence>
<evidence type="ECO:0000313" key="9">
    <source>
        <dbReference type="Proteomes" id="UP001652700"/>
    </source>
</evidence>
<dbReference type="InterPro" id="IPR004875">
    <property type="entry name" value="DDE_SF_endonuclease_dom"/>
</dbReference>
<feature type="DNA-binding region" description="H-T-H motif" evidence="4">
    <location>
        <begin position="26"/>
        <end position="46"/>
    </location>
</feature>
<feature type="domain" description="HTH CENPB-type" evidence="7">
    <location>
        <begin position="60"/>
        <end position="132"/>
    </location>
</feature>
<reference evidence="8" key="2">
    <citation type="submission" date="2025-05" db="UniProtKB">
        <authorList>
            <consortium name="EnsemblMetazoa"/>
        </authorList>
    </citation>
    <scope>IDENTIFICATION</scope>
</reference>
<dbReference type="InParanoid" id="A0A6P7FEW9"/>
<dbReference type="PROSITE" id="PS51253">
    <property type="entry name" value="HTH_CENPB"/>
    <property type="match status" value="1"/>
</dbReference>
<dbReference type="Pfam" id="PF03221">
    <property type="entry name" value="HTH_Tnp_Tc5"/>
    <property type="match status" value="1"/>
</dbReference>
<keyword evidence="2 4" id="KW-0238">DNA-binding</keyword>
<dbReference type="PANTHER" id="PTHR19303:SF73">
    <property type="entry name" value="PROTEIN PDC2"/>
    <property type="match status" value="1"/>
</dbReference>
<evidence type="ECO:0000256" key="4">
    <source>
        <dbReference type="PROSITE-ProRule" id="PRU00320"/>
    </source>
</evidence>
<dbReference type="KEGG" id="dvv:114327464"/>
<feature type="compositionally biased region" description="Acidic residues" evidence="5">
    <location>
        <begin position="431"/>
        <end position="442"/>
    </location>
</feature>
<keyword evidence="3 4" id="KW-0539">Nucleus</keyword>
<dbReference type="InterPro" id="IPR050863">
    <property type="entry name" value="CenT-Element_Derived"/>
</dbReference>
<comment type="subcellular location">
    <subcellularLocation>
        <location evidence="1 4">Nucleus</location>
    </subcellularLocation>
</comment>
<protein>
    <submittedName>
        <fullName evidence="10">Tigger transposable element-derived protein 4 isoform X1</fullName>
    </submittedName>
</protein>
<dbReference type="Pfam" id="PF03184">
    <property type="entry name" value="DDE_1"/>
    <property type="match status" value="1"/>
</dbReference>
<dbReference type="InterPro" id="IPR036397">
    <property type="entry name" value="RNaseH_sf"/>
</dbReference>
<reference evidence="10" key="1">
    <citation type="submission" date="2025-04" db="UniProtKB">
        <authorList>
            <consortium name="RefSeq"/>
        </authorList>
    </citation>
    <scope>IDENTIFICATION</scope>
    <source>
        <tissue evidence="10">Whole insect</tissue>
    </source>
</reference>
<feature type="domain" description="HTH psq-type" evidence="6">
    <location>
        <begin position="1"/>
        <end position="50"/>
    </location>
</feature>